<dbReference type="PaxDb" id="449447-MAE_59980"/>
<evidence type="ECO:0000256" key="1">
    <source>
        <dbReference type="SAM" id="MobiDB-lite"/>
    </source>
</evidence>
<gene>
    <name evidence="2" type="ordered locus">MAE_59980</name>
</gene>
<name>B0JJW6_MICAN</name>
<accession>B0JJW6</accession>
<dbReference type="STRING" id="449447.MAE_59980"/>
<reference evidence="2 3" key="1">
    <citation type="journal article" date="2007" name="DNA Res.">
        <title>Complete genomic structure of the bloom-forming toxic cyanobacterium Microcystis aeruginosa NIES-843.</title>
        <authorList>
            <person name="Kaneko T."/>
            <person name="Nakajima N."/>
            <person name="Okamoto S."/>
            <person name="Suzuki I."/>
            <person name="Tanabe Y."/>
            <person name="Tamaoki M."/>
            <person name="Nakamura Y."/>
            <person name="Kasai F."/>
            <person name="Watanabe A."/>
            <person name="Kawashima K."/>
            <person name="Kishida Y."/>
            <person name="Ono A."/>
            <person name="Shimizu Y."/>
            <person name="Takahashi C."/>
            <person name="Minami C."/>
            <person name="Fujishiro T."/>
            <person name="Kohara M."/>
            <person name="Katoh M."/>
            <person name="Nakazaki N."/>
            <person name="Nakayama S."/>
            <person name="Yamada M."/>
            <person name="Tabata S."/>
            <person name="Watanabe M.M."/>
        </authorList>
    </citation>
    <scope>NUCLEOTIDE SEQUENCE [LARGE SCALE GENOMIC DNA]</scope>
    <source>
        <strain evidence="3">NIES-843 / IAM M-247</strain>
    </source>
</reference>
<dbReference type="EMBL" id="AP009552">
    <property type="protein sequence ID" value="BAG05820.1"/>
    <property type="molecule type" value="Genomic_DNA"/>
</dbReference>
<organism evidence="2 3">
    <name type="scientific">Microcystis aeruginosa (strain NIES-843 / IAM M-2473)</name>
    <dbReference type="NCBI Taxonomy" id="449447"/>
    <lineage>
        <taxon>Bacteria</taxon>
        <taxon>Bacillati</taxon>
        <taxon>Cyanobacteriota</taxon>
        <taxon>Cyanophyceae</taxon>
        <taxon>Oscillatoriophycideae</taxon>
        <taxon>Chroococcales</taxon>
        <taxon>Microcystaceae</taxon>
        <taxon>Microcystis</taxon>
    </lineage>
</organism>
<dbReference type="EnsemblBacteria" id="BAG05820">
    <property type="protein sequence ID" value="BAG05820"/>
    <property type="gene ID" value="MAE_59980"/>
</dbReference>
<protein>
    <submittedName>
        <fullName evidence="2">Uncharacterized protein</fullName>
    </submittedName>
</protein>
<feature type="compositionally biased region" description="Basic and acidic residues" evidence="1">
    <location>
        <begin position="32"/>
        <end position="48"/>
    </location>
</feature>
<evidence type="ECO:0000313" key="2">
    <source>
        <dbReference type="EMBL" id="BAG05820.1"/>
    </source>
</evidence>
<sequence>MTYGGGCFLCESLKAIFKLINYLPSQKAISKSKREPVQNRGGNRESEPRLGPQIKNEQRRGLLYFVRYWDNSWSFLVLSSSFFKIAAITL</sequence>
<proteinExistence type="predicted"/>
<keyword evidence="3" id="KW-1185">Reference proteome</keyword>
<dbReference type="AlphaFoldDB" id="B0JJW6"/>
<dbReference type="KEGG" id="mar:MAE_59980"/>
<dbReference type="HOGENOM" id="CLU_2437514_0_0_3"/>
<dbReference type="Proteomes" id="UP000001510">
    <property type="component" value="Chromosome"/>
</dbReference>
<feature type="region of interest" description="Disordered" evidence="1">
    <location>
        <begin position="28"/>
        <end position="53"/>
    </location>
</feature>
<evidence type="ECO:0000313" key="3">
    <source>
        <dbReference type="Proteomes" id="UP000001510"/>
    </source>
</evidence>